<reference evidence="3 4" key="1">
    <citation type="journal article" date="2018" name="Genome Announc.">
        <title>Draft Genome Sequence of "Candidatus Phycosocius bacilliformis," an Alphaproteobacterial Ectosymbiont of the Hydrocarbon-Producing Green Alga Botryococcus braunii.</title>
        <authorList>
            <person name="Tanabe Y."/>
            <person name="Yamaguchi H."/>
            <person name="Watanabe M.M."/>
        </authorList>
    </citation>
    <scope>NUCLEOTIDE SEQUENCE [LARGE SCALE GENOMIC DNA]</scope>
    <source>
        <strain evidence="3 4">BOTRYCO-2</strain>
    </source>
</reference>
<dbReference type="InterPro" id="IPR012338">
    <property type="entry name" value="Beta-lactam/transpept-like"/>
</dbReference>
<dbReference type="AlphaFoldDB" id="A0A2P2EAN7"/>
<dbReference type="InterPro" id="IPR001466">
    <property type="entry name" value="Beta-lactam-related"/>
</dbReference>
<comment type="caution">
    <text evidence="3">The sequence shown here is derived from an EMBL/GenBank/DDBJ whole genome shotgun (WGS) entry which is preliminary data.</text>
</comment>
<dbReference type="EMBL" id="BFBR01000005">
    <property type="protein sequence ID" value="GBF58141.1"/>
    <property type="molecule type" value="Genomic_DNA"/>
</dbReference>
<dbReference type="RefSeq" id="WP_108985009.1">
    <property type="nucleotide sequence ID" value="NZ_BFBR01000005.1"/>
</dbReference>
<feature type="signal peptide" evidence="1">
    <location>
        <begin position="1"/>
        <end position="25"/>
    </location>
</feature>
<sequence length="343" mass="36656">MTTIDFSRRTALVGLTALIASPALAQGRYEAARAYSVARRGISLLIMQGGRVLYEDYQGAGQRLQGWELASGTKSFCGIMAAALVQDGLLRLDETCAETLGEFRQDPMRSAITLSDLLHLVSGIDGKAGRQFGDVPTYGEAIGIPASAPAGTRFSYGPVPFQIFGEIVRRKLIAARTGDRDPLAYLQRRILTPLGIQPLRWQRGADNLPHLPSGAAIKARDWAAFGRFVLDGGVHQGKALVDPRALAANFEPSRVNPGYGLTWWMPRPGMIGPGPRSGVAGEAVSLSGLGKLSMAAGAGNQRLYLLPDQDMVIVRQADGIRQALRGGAGDWSDQMFLSLVLGA</sequence>
<dbReference type="PROSITE" id="PS51318">
    <property type="entry name" value="TAT"/>
    <property type="match status" value="1"/>
</dbReference>
<evidence type="ECO:0000313" key="4">
    <source>
        <dbReference type="Proteomes" id="UP000245086"/>
    </source>
</evidence>
<evidence type="ECO:0000256" key="1">
    <source>
        <dbReference type="SAM" id="SignalP"/>
    </source>
</evidence>
<evidence type="ECO:0000259" key="2">
    <source>
        <dbReference type="Pfam" id="PF00144"/>
    </source>
</evidence>
<gene>
    <name evidence="3" type="ORF">PbB2_01812</name>
</gene>
<feature type="domain" description="Beta-lactamase-related" evidence="2">
    <location>
        <begin position="37"/>
        <end position="314"/>
    </location>
</feature>
<keyword evidence="1" id="KW-0732">Signal</keyword>
<dbReference type="SUPFAM" id="SSF56601">
    <property type="entry name" value="beta-lactamase/transpeptidase-like"/>
    <property type="match status" value="1"/>
</dbReference>
<dbReference type="Gene3D" id="3.40.710.10">
    <property type="entry name" value="DD-peptidase/beta-lactamase superfamily"/>
    <property type="match status" value="1"/>
</dbReference>
<keyword evidence="4" id="KW-1185">Reference proteome</keyword>
<dbReference type="Proteomes" id="UP000245086">
    <property type="component" value="Unassembled WGS sequence"/>
</dbReference>
<dbReference type="OrthoDB" id="9814204at2"/>
<dbReference type="InterPro" id="IPR050789">
    <property type="entry name" value="Diverse_Enzym_Activities"/>
</dbReference>
<protein>
    <recommendedName>
        <fullName evidence="2">Beta-lactamase-related domain-containing protein</fullName>
    </recommendedName>
</protein>
<dbReference type="PANTHER" id="PTHR43283:SF7">
    <property type="entry name" value="BETA-LACTAMASE-RELATED DOMAIN-CONTAINING PROTEIN"/>
    <property type="match status" value="1"/>
</dbReference>
<feature type="chain" id="PRO_5015123581" description="Beta-lactamase-related domain-containing protein" evidence="1">
    <location>
        <begin position="26"/>
        <end position="343"/>
    </location>
</feature>
<proteinExistence type="predicted"/>
<accession>A0A2P2EAN7</accession>
<dbReference type="Pfam" id="PF00144">
    <property type="entry name" value="Beta-lactamase"/>
    <property type="match status" value="1"/>
</dbReference>
<evidence type="ECO:0000313" key="3">
    <source>
        <dbReference type="EMBL" id="GBF58141.1"/>
    </source>
</evidence>
<name>A0A2P2EAN7_9PROT</name>
<organism evidence="3 4">
    <name type="scientific">Candidatus Phycosocius bacilliformis</name>
    <dbReference type="NCBI Taxonomy" id="1445552"/>
    <lineage>
        <taxon>Bacteria</taxon>
        <taxon>Pseudomonadati</taxon>
        <taxon>Pseudomonadota</taxon>
        <taxon>Alphaproteobacteria</taxon>
        <taxon>Caulobacterales</taxon>
        <taxon>Caulobacterales incertae sedis</taxon>
        <taxon>Candidatus Phycosocius</taxon>
    </lineage>
</organism>
<dbReference type="InterPro" id="IPR006311">
    <property type="entry name" value="TAT_signal"/>
</dbReference>
<dbReference type="PANTHER" id="PTHR43283">
    <property type="entry name" value="BETA-LACTAMASE-RELATED"/>
    <property type="match status" value="1"/>
</dbReference>